<organism evidence="1 2">
    <name type="scientific">Stieleria maiorica</name>
    <dbReference type="NCBI Taxonomy" id="2795974"/>
    <lineage>
        <taxon>Bacteria</taxon>
        <taxon>Pseudomonadati</taxon>
        <taxon>Planctomycetota</taxon>
        <taxon>Planctomycetia</taxon>
        <taxon>Pirellulales</taxon>
        <taxon>Pirellulaceae</taxon>
        <taxon>Stieleria</taxon>
    </lineage>
</organism>
<evidence type="ECO:0000313" key="2">
    <source>
        <dbReference type="Proteomes" id="UP000321353"/>
    </source>
</evidence>
<name>A0A5B9M9Q7_9BACT</name>
<dbReference type="Proteomes" id="UP000321353">
    <property type="component" value="Chromosome"/>
</dbReference>
<dbReference type="EMBL" id="CP036264">
    <property type="protein sequence ID" value="QEF96304.1"/>
    <property type="molecule type" value="Genomic_DNA"/>
</dbReference>
<keyword evidence="2" id="KW-1185">Reference proteome</keyword>
<dbReference type="RefSeq" id="WP_147866136.1">
    <property type="nucleotide sequence ID" value="NZ_CP036264.1"/>
</dbReference>
<dbReference type="KEGG" id="smam:Mal15_03310"/>
<dbReference type="PANTHER" id="PTHR36452">
    <property type="entry name" value="CHROMOSOME 12, WHOLE GENOME SHOTGUN SEQUENCE"/>
    <property type="match status" value="1"/>
</dbReference>
<sequence length="228" mass="26012">MSHGILPKSLFSFLRKLKQNNDRDWFAEHKHLYQQDVLGPAVELVARLEKPLARCAPMLHVVPKAHNGSIMRIYRDTRFSKNKDPYKTNVGISFRHQAGKDIHAPGIYLHLEPRECFIGAGSWRPDSTVLSSIRAAIDADPKAWKRARDNKTFRADYQFVGESLKTAPRDYPKDHPLIDDLRRKDFIAIAPLSEAELTGDAIVDLIVARVKQAKPLMRFLCDSIDVPY</sequence>
<dbReference type="InterPro" id="IPR012808">
    <property type="entry name" value="CHP02453"/>
</dbReference>
<dbReference type="InterPro" id="IPR015996">
    <property type="entry name" value="UCP028451"/>
</dbReference>
<protein>
    <recommendedName>
        <fullName evidence="3">TIGR02453 family protein</fullName>
    </recommendedName>
</protein>
<dbReference type="PANTHER" id="PTHR36452:SF1">
    <property type="entry name" value="DUF2461 DOMAIN-CONTAINING PROTEIN"/>
    <property type="match status" value="1"/>
</dbReference>
<dbReference type="Pfam" id="PF09365">
    <property type="entry name" value="DUF2461"/>
    <property type="match status" value="1"/>
</dbReference>
<evidence type="ECO:0000313" key="1">
    <source>
        <dbReference type="EMBL" id="QEF96304.1"/>
    </source>
</evidence>
<dbReference type="AlphaFoldDB" id="A0A5B9M9Q7"/>
<evidence type="ECO:0008006" key="3">
    <source>
        <dbReference type="Google" id="ProtNLM"/>
    </source>
</evidence>
<proteinExistence type="predicted"/>
<reference evidence="1 2" key="1">
    <citation type="submission" date="2019-02" db="EMBL/GenBank/DDBJ databases">
        <title>Planctomycetal bacteria perform biofilm scaping via a novel small molecule.</title>
        <authorList>
            <person name="Jeske O."/>
            <person name="Boedeker C."/>
            <person name="Wiegand S."/>
            <person name="Breitling P."/>
            <person name="Kallscheuer N."/>
            <person name="Jogler M."/>
            <person name="Rohde M."/>
            <person name="Petersen J."/>
            <person name="Medema M.H."/>
            <person name="Surup F."/>
            <person name="Jogler C."/>
        </authorList>
    </citation>
    <scope>NUCLEOTIDE SEQUENCE [LARGE SCALE GENOMIC DNA]</scope>
    <source>
        <strain evidence="1 2">Mal15</strain>
    </source>
</reference>
<dbReference type="PIRSF" id="PIRSF028451">
    <property type="entry name" value="UCP028451"/>
    <property type="match status" value="1"/>
</dbReference>
<dbReference type="NCBIfam" id="TIGR02453">
    <property type="entry name" value="TIGR02453 family protein"/>
    <property type="match status" value="1"/>
</dbReference>
<gene>
    <name evidence="1" type="ORF">Mal15_03310</name>
</gene>
<accession>A0A5B9M9Q7</accession>